<evidence type="ECO:0000313" key="2">
    <source>
        <dbReference type="Proteomes" id="UP000507470"/>
    </source>
</evidence>
<protein>
    <submittedName>
        <fullName evidence="1">MLL4</fullName>
        <ecNumber evidence="1">2.1.1.354</ecNumber>
    </submittedName>
</protein>
<evidence type="ECO:0000313" key="1">
    <source>
        <dbReference type="EMBL" id="CAC5377150.1"/>
    </source>
</evidence>
<dbReference type="Proteomes" id="UP000507470">
    <property type="component" value="Unassembled WGS sequence"/>
</dbReference>
<dbReference type="GO" id="GO:0140999">
    <property type="term" value="F:histone H3K4 trimethyltransferase activity"/>
    <property type="evidence" value="ECO:0007669"/>
    <property type="project" value="UniProtKB-EC"/>
</dbReference>
<dbReference type="Gene3D" id="3.30.40.10">
    <property type="entry name" value="Zinc/RING finger domain, C3HC4 (zinc finger)"/>
    <property type="match status" value="1"/>
</dbReference>
<gene>
    <name evidence="1" type="ORF">MCOR_13522</name>
</gene>
<sequence>MQSSTSEEVVEQPCRMSSSFYMMLKHKREAANRDIDIQATLKRGNLIIQFKSAAFLQFNTCFDQYFSSSQSLKLTVHERFDLSKKLSERSISFADINNPSKQLYRVNIFNTTCRIEVNGKQFMSFIDELSKITSQMSNDVDYKHFNTKIKEQCDILLSPINNDHNASVVVNKTKINPSKAVTNACSNDIKNPEECLKCKRKCLSRSVWCSRGNHWIHYHCEKLKSEMINILENNLDTNHYICSLCDFSKTIYKTFAYY</sequence>
<organism evidence="1 2">
    <name type="scientific">Mytilus coruscus</name>
    <name type="common">Sea mussel</name>
    <dbReference type="NCBI Taxonomy" id="42192"/>
    <lineage>
        <taxon>Eukaryota</taxon>
        <taxon>Metazoa</taxon>
        <taxon>Spiralia</taxon>
        <taxon>Lophotrochozoa</taxon>
        <taxon>Mollusca</taxon>
        <taxon>Bivalvia</taxon>
        <taxon>Autobranchia</taxon>
        <taxon>Pteriomorphia</taxon>
        <taxon>Mytilida</taxon>
        <taxon>Mytiloidea</taxon>
        <taxon>Mytilidae</taxon>
        <taxon>Mytilinae</taxon>
        <taxon>Mytilus</taxon>
    </lineage>
</organism>
<keyword evidence="1" id="KW-0808">Transferase</keyword>
<keyword evidence="2" id="KW-1185">Reference proteome</keyword>
<dbReference type="EMBL" id="CACVKT020002265">
    <property type="protein sequence ID" value="CAC5377150.1"/>
    <property type="molecule type" value="Genomic_DNA"/>
</dbReference>
<proteinExistence type="predicted"/>
<dbReference type="OrthoDB" id="10342632at2759"/>
<reference evidence="1 2" key="1">
    <citation type="submission" date="2020-06" db="EMBL/GenBank/DDBJ databases">
        <authorList>
            <person name="Li R."/>
            <person name="Bekaert M."/>
        </authorList>
    </citation>
    <scope>NUCLEOTIDE SEQUENCE [LARGE SCALE GENOMIC DNA]</scope>
    <source>
        <strain evidence="2">wild</strain>
    </source>
</reference>
<dbReference type="AlphaFoldDB" id="A0A6J8B1C8"/>
<dbReference type="GO" id="GO:0032259">
    <property type="term" value="P:methylation"/>
    <property type="evidence" value="ECO:0007669"/>
    <property type="project" value="UniProtKB-KW"/>
</dbReference>
<dbReference type="InterPro" id="IPR013083">
    <property type="entry name" value="Znf_RING/FYVE/PHD"/>
</dbReference>
<dbReference type="EC" id="2.1.1.354" evidence="1"/>
<keyword evidence="1" id="KW-0489">Methyltransferase</keyword>
<name>A0A6J8B1C8_MYTCO</name>
<accession>A0A6J8B1C8</accession>